<evidence type="ECO:0000313" key="7">
    <source>
        <dbReference type="Proteomes" id="UP001149140"/>
    </source>
</evidence>
<keyword evidence="7" id="KW-1185">Reference proteome</keyword>
<keyword evidence="4" id="KW-0804">Transcription</keyword>
<evidence type="ECO:0000256" key="3">
    <source>
        <dbReference type="ARBA" id="ARBA00023125"/>
    </source>
</evidence>
<dbReference type="InterPro" id="IPR036390">
    <property type="entry name" value="WH_DNA-bd_sf"/>
</dbReference>
<dbReference type="PANTHER" id="PTHR30346">
    <property type="entry name" value="TRANSCRIPTIONAL DUAL REGULATOR HCAR-RELATED"/>
    <property type="match status" value="1"/>
</dbReference>
<evidence type="ECO:0000256" key="2">
    <source>
        <dbReference type="ARBA" id="ARBA00023015"/>
    </source>
</evidence>
<keyword evidence="2" id="KW-0805">Transcription regulation</keyword>
<dbReference type="SUPFAM" id="SSF53850">
    <property type="entry name" value="Periplasmic binding protein-like II"/>
    <property type="match status" value="1"/>
</dbReference>
<dbReference type="InterPro" id="IPR000847">
    <property type="entry name" value="LysR_HTH_N"/>
</dbReference>
<dbReference type="PANTHER" id="PTHR30346:SF29">
    <property type="entry name" value="LYSR SUBSTRATE-BINDING"/>
    <property type="match status" value="1"/>
</dbReference>
<gene>
    <name evidence="6" type="ORF">OM076_27640</name>
</gene>
<comment type="caution">
    <text evidence="6">The sequence shown here is derived from an EMBL/GenBank/DDBJ whole genome shotgun (WGS) entry which is preliminary data.</text>
</comment>
<dbReference type="Proteomes" id="UP001149140">
    <property type="component" value="Unassembled WGS sequence"/>
</dbReference>
<reference evidence="6" key="1">
    <citation type="submission" date="2022-10" db="EMBL/GenBank/DDBJ databases">
        <title>The WGS of Solirubrobacter ginsenosidimutans DSM 21036.</title>
        <authorList>
            <person name="Jiang Z."/>
        </authorList>
    </citation>
    <scope>NUCLEOTIDE SEQUENCE</scope>
    <source>
        <strain evidence="6">DSM 21036</strain>
    </source>
</reference>
<evidence type="ECO:0000256" key="4">
    <source>
        <dbReference type="ARBA" id="ARBA00023163"/>
    </source>
</evidence>
<comment type="similarity">
    <text evidence="1">Belongs to the LysR transcriptional regulatory family.</text>
</comment>
<dbReference type="Pfam" id="PF03466">
    <property type="entry name" value="LysR_substrate"/>
    <property type="match status" value="1"/>
</dbReference>
<dbReference type="InterPro" id="IPR005119">
    <property type="entry name" value="LysR_subst-bd"/>
</dbReference>
<accession>A0A9X3MZI7</accession>
<dbReference type="Gene3D" id="1.10.10.10">
    <property type="entry name" value="Winged helix-like DNA-binding domain superfamily/Winged helix DNA-binding domain"/>
    <property type="match status" value="1"/>
</dbReference>
<dbReference type="RefSeq" id="WP_270043327.1">
    <property type="nucleotide sequence ID" value="NZ_JAPDOD010000030.1"/>
</dbReference>
<protein>
    <submittedName>
        <fullName evidence="6">LysR family transcriptional regulator</fullName>
    </submittedName>
</protein>
<dbReference type="Pfam" id="PF00126">
    <property type="entry name" value="HTH_1"/>
    <property type="match status" value="1"/>
</dbReference>
<organism evidence="6 7">
    <name type="scientific">Solirubrobacter ginsenosidimutans</name>
    <dbReference type="NCBI Taxonomy" id="490573"/>
    <lineage>
        <taxon>Bacteria</taxon>
        <taxon>Bacillati</taxon>
        <taxon>Actinomycetota</taxon>
        <taxon>Thermoleophilia</taxon>
        <taxon>Solirubrobacterales</taxon>
        <taxon>Solirubrobacteraceae</taxon>
        <taxon>Solirubrobacter</taxon>
    </lineage>
</organism>
<dbReference type="SUPFAM" id="SSF46785">
    <property type="entry name" value="Winged helix' DNA-binding domain"/>
    <property type="match status" value="1"/>
</dbReference>
<dbReference type="EMBL" id="JAPDOD010000030">
    <property type="protein sequence ID" value="MDA0164077.1"/>
    <property type="molecule type" value="Genomic_DNA"/>
</dbReference>
<feature type="domain" description="HTH lysR-type" evidence="5">
    <location>
        <begin position="1"/>
        <end position="59"/>
    </location>
</feature>
<keyword evidence="3" id="KW-0238">DNA-binding</keyword>
<dbReference type="Gene3D" id="3.40.190.10">
    <property type="entry name" value="Periplasmic binding protein-like II"/>
    <property type="match status" value="2"/>
</dbReference>
<evidence type="ECO:0000259" key="5">
    <source>
        <dbReference type="PROSITE" id="PS50931"/>
    </source>
</evidence>
<dbReference type="FunFam" id="1.10.10.10:FF:000001">
    <property type="entry name" value="LysR family transcriptional regulator"/>
    <property type="match status" value="1"/>
</dbReference>
<dbReference type="PROSITE" id="PS50931">
    <property type="entry name" value="HTH_LYSR"/>
    <property type="match status" value="1"/>
</dbReference>
<evidence type="ECO:0000313" key="6">
    <source>
        <dbReference type="EMBL" id="MDA0164077.1"/>
    </source>
</evidence>
<sequence>MDDLRRLRAFHAVAVHGSFSAAGLELGYAQSVVSHHVAALERQLGLTLINRGTRPVSVTDAGARLRRHAEIILGQVSAAEDDLRAIAGLEGGTLKVGAFLSVCNTFLPTAVARFERAHPGVELEVEQLEEPAALRKLRSGDLDVAVVWRIPGVPGVKQEDGMDELHLANDPYWIVLPARHRLGRHRQVSLADLAGERFIAPPVSDFTLSYRAMLEQLWSQAGIAPRIHKVQDVTVARAMISAGLSVGVLSELTMSEPRGDITVRPIRDANPHRALYATWLRGRRVPAGARMVRYLAEAAQARLPMPEPQAGA</sequence>
<dbReference type="InterPro" id="IPR036388">
    <property type="entry name" value="WH-like_DNA-bd_sf"/>
</dbReference>
<name>A0A9X3MZI7_9ACTN</name>
<dbReference type="GO" id="GO:0003700">
    <property type="term" value="F:DNA-binding transcription factor activity"/>
    <property type="evidence" value="ECO:0007669"/>
    <property type="project" value="InterPro"/>
</dbReference>
<proteinExistence type="inferred from homology"/>
<evidence type="ECO:0000256" key="1">
    <source>
        <dbReference type="ARBA" id="ARBA00009437"/>
    </source>
</evidence>
<dbReference type="GO" id="GO:0003677">
    <property type="term" value="F:DNA binding"/>
    <property type="evidence" value="ECO:0007669"/>
    <property type="project" value="UniProtKB-KW"/>
</dbReference>
<dbReference type="GO" id="GO:0032993">
    <property type="term" value="C:protein-DNA complex"/>
    <property type="evidence" value="ECO:0007669"/>
    <property type="project" value="TreeGrafter"/>
</dbReference>
<dbReference type="AlphaFoldDB" id="A0A9X3MZI7"/>